<evidence type="ECO:0000313" key="1">
    <source>
        <dbReference type="EMBL" id="CEH16196.1"/>
    </source>
</evidence>
<keyword evidence="2" id="KW-1185">Reference proteome</keyword>
<dbReference type="PANTHER" id="PTHR42034:SF2">
    <property type="entry name" value="ACYL-COA-DEPENDENT ACYLTRANSFERASE MAC1"/>
    <property type="match status" value="1"/>
</dbReference>
<dbReference type="PANTHER" id="PTHR42034">
    <property type="entry name" value="CHROMOSOME 7, WHOLE GENOME SHOTGUN SEQUENCE-RELATED"/>
    <property type="match status" value="1"/>
</dbReference>
<dbReference type="Proteomes" id="UP000054845">
    <property type="component" value="Unassembled WGS sequence"/>
</dbReference>
<sequence length="506" mass="56783">MLLAASGHVNIERGGVRAQGDWIRDVHLHLSRRGSQASLQHHHLFSCRFPSSEKDDNLTSEYDESVWKQIFRAAWIDVALRLPFALLARQDRPDQLKIRLPSKVREIEQWADDTISFEKANHVQQSNIDALLRTKEVLGRLEFPTSLGNEAKLHVMPANNPLRFVVALQVSHSLTDGSGALAMLKLILQHVVNSDGDTPAQIDLPAVSVLASRLLPGFSALVREDARPKPEQYESITMQQVGKMAGAGLHAFKLHFDRPFPPSEWGATLNVVEQLSEDLTRRINAFAKMHKLKVSFLIHAAWGLTNARQNRQQMRSDTTIAGFVAINSRRAFPSELQDPTISAQGCVSPLSICIPIGTATANFADPTERLLMLSKHMADEFKEVEKQRGTMAFLSERWMQRLGAAHPTGETPAPVQHPMLIPDGKYDRILPPILRSETALEVELHTEAILMGIDHGGPVNVTPIGARWWSFRDRLHFGADFSEGNFEKRQVQFYLSDWKEILEEVV</sequence>
<proteinExistence type="predicted"/>
<dbReference type="OrthoDB" id="10300557at2759"/>
<dbReference type="InterPro" id="IPR023213">
    <property type="entry name" value="CAT-like_dom_sf"/>
</dbReference>
<evidence type="ECO:0008006" key="3">
    <source>
        <dbReference type="Google" id="ProtNLM"/>
    </source>
</evidence>
<reference evidence="1 2" key="1">
    <citation type="submission" date="2014-09" db="EMBL/GenBank/DDBJ databases">
        <authorList>
            <person name="Magalhaes I.L.F."/>
            <person name="Oliveira U."/>
            <person name="Santos F.R."/>
            <person name="Vidigal T.H.D.A."/>
            <person name="Brescovit A.D."/>
            <person name="Santos A.J."/>
        </authorList>
    </citation>
    <scope>NUCLEOTIDE SEQUENCE [LARGE SCALE GENOMIC DNA]</scope>
</reference>
<dbReference type="EMBL" id="CCYA01000278">
    <property type="protein sequence ID" value="CEH16196.1"/>
    <property type="molecule type" value="Genomic_DNA"/>
</dbReference>
<accession>A0A0P1BIU5</accession>
<dbReference type="Gene3D" id="3.30.559.10">
    <property type="entry name" value="Chloramphenicol acetyltransferase-like domain"/>
    <property type="match status" value="1"/>
</dbReference>
<dbReference type="SUPFAM" id="SSF52777">
    <property type="entry name" value="CoA-dependent acyltransferases"/>
    <property type="match status" value="1"/>
</dbReference>
<dbReference type="AlphaFoldDB" id="A0A0P1BIU5"/>
<name>A0A0P1BIU5_9BASI</name>
<evidence type="ECO:0000313" key="2">
    <source>
        <dbReference type="Proteomes" id="UP000054845"/>
    </source>
</evidence>
<protein>
    <recommendedName>
        <fullName evidence="3">Alcohol acetyltransferase</fullName>
    </recommendedName>
</protein>
<organism evidence="1 2">
    <name type="scientific">Ceraceosorus bombacis</name>
    <dbReference type="NCBI Taxonomy" id="401625"/>
    <lineage>
        <taxon>Eukaryota</taxon>
        <taxon>Fungi</taxon>
        <taxon>Dikarya</taxon>
        <taxon>Basidiomycota</taxon>
        <taxon>Ustilaginomycotina</taxon>
        <taxon>Exobasidiomycetes</taxon>
        <taxon>Ceraceosorales</taxon>
        <taxon>Ceraceosoraceae</taxon>
        <taxon>Ceraceosorus</taxon>
    </lineage>
</organism>
<dbReference type="Gene3D" id="3.30.559.30">
    <property type="entry name" value="Nonribosomal peptide synthetase, condensation domain"/>
    <property type="match status" value="1"/>
</dbReference>